<dbReference type="AlphaFoldDB" id="A0AAQ4EQR1"/>
<keyword evidence="2" id="KW-1185">Reference proteome</keyword>
<gene>
    <name evidence="1" type="ORF">V5799_029562</name>
</gene>
<dbReference type="Proteomes" id="UP001321473">
    <property type="component" value="Unassembled WGS sequence"/>
</dbReference>
<accession>A0AAQ4EQR1</accession>
<organism evidence="1 2">
    <name type="scientific">Amblyomma americanum</name>
    <name type="common">Lone star tick</name>
    <dbReference type="NCBI Taxonomy" id="6943"/>
    <lineage>
        <taxon>Eukaryota</taxon>
        <taxon>Metazoa</taxon>
        <taxon>Ecdysozoa</taxon>
        <taxon>Arthropoda</taxon>
        <taxon>Chelicerata</taxon>
        <taxon>Arachnida</taxon>
        <taxon>Acari</taxon>
        <taxon>Parasitiformes</taxon>
        <taxon>Ixodida</taxon>
        <taxon>Ixodoidea</taxon>
        <taxon>Ixodidae</taxon>
        <taxon>Amblyomminae</taxon>
        <taxon>Amblyomma</taxon>
    </lineage>
</organism>
<proteinExistence type="predicted"/>
<reference evidence="1 2" key="1">
    <citation type="journal article" date="2023" name="Arcadia Sci">
        <title>De novo assembly of a long-read Amblyomma americanum tick genome.</title>
        <authorList>
            <person name="Chou S."/>
            <person name="Poskanzer K.E."/>
            <person name="Rollins M."/>
            <person name="Thuy-Boun P.S."/>
        </authorList>
    </citation>
    <scope>NUCLEOTIDE SEQUENCE [LARGE SCALE GENOMIC DNA]</scope>
    <source>
        <strain evidence="1">F_SG_1</strain>
        <tissue evidence="1">Salivary glands</tissue>
    </source>
</reference>
<sequence>MEKTYFSVLGSSSMPMPIVMSSAGVGQEQLSPRAARIQHTSYATLNRKNEKEGAPSIARSLLLNGVRYRPAYSLLTPK</sequence>
<evidence type="ECO:0000313" key="1">
    <source>
        <dbReference type="EMBL" id="KAK8777092.1"/>
    </source>
</evidence>
<comment type="caution">
    <text evidence="1">The sequence shown here is derived from an EMBL/GenBank/DDBJ whole genome shotgun (WGS) entry which is preliminary data.</text>
</comment>
<dbReference type="EMBL" id="JARKHS020012224">
    <property type="protein sequence ID" value="KAK8777092.1"/>
    <property type="molecule type" value="Genomic_DNA"/>
</dbReference>
<evidence type="ECO:0000313" key="2">
    <source>
        <dbReference type="Proteomes" id="UP001321473"/>
    </source>
</evidence>
<name>A0AAQ4EQR1_AMBAM</name>
<protein>
    <submittedName>
        <fullName evidence="1">Uncharacterized protein</fullName>
    </submittedName>
</protein>